<gene>
    <name evidence="11 14" type="primary">glyS</name>
    <name evidence="14" type="ORF">ACFFGE_10965</name>
</gene>
<dbReference type="HAMAP" id="MF_00255">
    <property type="entry name" value="Gly_tRNA_synth_beta"/>
    <property type="match status" value="1"/>
</dbReference>
<feature type="region of interest" description="Disordered" evidence="12">
    <location>
        <begin position="412"/>
        <end position="455"/>
    </location>
</feature>
<name>A0ABV6R451_9CAUL</name>
<evidence type="ECO:0000256" key="8">
    <source>
        <dbReference type="ARBA" id="ARBA00022917"/>
    </source>
</evidence>
<evidence type="ECO:0000256" key="5">
    <source>
        <dbReference type="ARBA" id="ARBA00022598"/>
    </source>
</evidence>
<keyword evidence="6 11" id="KW-0547">Nucleotide-binding</keyword>
<protein>
    <recommendedName>
        <fullName evidence="11">Glycine--tRNA ligase beta subunit</fullName>
        <ecNumber evidence="11">6.1.1.14</ecNumber>
    </recommendedName>
    <alternativeName>
        <fullName evidence="11">Glycyl-tRNA synthetase beta subunit</fullName>
        <shortName evidence="11">GlyRS</shortName>
    </alternativeName>
</protein>
<dbReference type="Proteomes" id="UP001589906">
    <property type="component" value="Unassembled WGS sequence"/>
</dbReference>
<organism evidence="14 15">
    <name type="scientific">Brevundimonas balnearis</name>
    <dbReference type="NCBI Taxonomy" id="1572858"/>
    <lineage>
        <taxon>Bacteria</taxon>
        <taxon>Pseudomonadati</taxon>
        <taxon>Pseudomonadota</taxon>
        <taxon>Alphaproteobacteria</taxon>
        <taxon>Caulobacterales</taxon>
        <taxon>Caulobacteraceae</taxon>
        <taxon>Brevundimonas</taxon>
    </lineage>
</organism>
<evidence type="ECO:0000256" key="7">
    <source>
        <dbReference type="ARBA" id="ARBA00022840"/>
    </source>
</evidence>
<evidence type="ECO:0000313" key="14">
    <source>
        <dbReference type="EMBL" id="MFC0634393.1"/>
    </source>
</evidence>
<dbReference type="RefSeq" id="WP_376836439.1">
    <property type="nucleotide sequence ID" value="NZ_JBHLSW010000007.1"/>
</dbReference>
<evidence type="ECO:0000259" key="13">
    <source>
        <dbReference type="Pfam" id="PF05746"/>
    </source>
</evidence>
<feature type="domain" description="DALR anticodon binding" evidence="13">
    <location>
        <begin position="620"/>
        <end position="719"/>
    </location>
</feature>
<dbReference type="PANTHER" id="PTHR30075:SF2">
    <property type="entry name" value="GLYCINE--TRNA LIGASE, CHLOROPLASTIC_MITOCHONDRIAL 2"/>
    <property type="match status" value="1"/>
</dbReference>
<evidence type="ECO:0000256" key="12">
    <source>
        <dbReference type="SAM" id="MobiDB-lite"/>
    </source>
</evidence>
<dbReference type="EMBL" id="JBHLSW010000007">
    <property type="protein sequence ID" value="MFC0634393.1"/>
    <property type="molecule type" value="Genomic_DNA"/>
</dbReference>
<keyword evidence="8 11" id="KW-0648">Protein biosynthesis</keyword>
<comment type="subunit">
    <text evidence="3 11">Tetramer of two alpha and two beta subunits.</text>
</comment>
<dbReference type="SUPFAM" id="SSF109604">
    <property type="entry name" value="HD-domain/PDEase-like"/>
    <property type="match status" value="1"/>
</dbReference>
<comment type="catalytic activity">
    <reaction evidence="10 11">
        <text>tRNA(Gly) + glycine + ATP = glycyl-tRNA(Gly) + AMP + diphosphate</text>
        <dbReference type="Rhea" id="RHEA:16013"/>
        <dbReference type="Rhea" id="RHEA-COMP:9664"/>
        <dbReference type="Rhea" id="RHEA-COMP:9683"/>
        <dbReference type="ChEBI" id="CHEBI:30616"/>
        <dbReference type="ChEBI" id="CHEBI:33019"/>
        <dbReference type="ChEBI" id="CHEBI:57305"/>
        <dbReference type="ChEBI" id="CHEBI:78442"/>
        <dbReference type="ChEBI" id="CHEBI:78522"/>
        <dbReference type="ChEBI" id="CHEBI:456215"/>
        <dbReference type="EC" id="6.1.1.14"/>
    </reaction>
</comment>
<dbReference type="PRINTS" id="PR01045">
    <property type="entry name" value="TRNASYNTHGB"/>
</dbReference>
<evidence type="ECO:0000256" key="3">
    <source>
        <dbReference type="ARBA" id="ARBA00011209"/>
    </source>
</evidence>
<keyword evidence="4 11" id="KW-0963">Cytoplasm</keyword>
<proteinExistence type="inferred from homology"/>
<dbReference type="NCBIfam" id="TIGR00211">
    <property type="entry name" value="glyS"/>
    <property type="match status" value="1"/>
</dbReference>
<dbReference type="PANTHER" id="PTHR30075">
    <property type="entry name" value="GLYCYL-TRNA SYNTHETASE"/>
    <property type="match status" value="1"/>
</dbReference>
<keyword evidence="15" id="KW-1185">Reference proteome</keyword>
<evidence type="ECO:0000256" key="1">
    <source>
        <dbReference type="ARBA" id="ARBA00004496"/>
    </source>
</evidence>
<comment type="caution">
    <text evidence="14">The sequence shown here is derived from an EMBL/GenBank/DDBJ whole genome shotgun (WGS) entry which is preliminary data.</text>
</comment>
<evidence type="ECO:0000256" key="9">
    <source>
        <dbReference type="ARBA" id="ARBA00023146"/>
    </source>
</evidence>
<evidence type="ECO:0000256" key="6">
    <source>
        <dbReference type="ARBA" id="ARBA00022741"/>
    </source>
</evidence>
<accession>A0ABV6R451</accession>
<dbReference type="InterPro" id="IPR006194">
    <property type="entry name" value="Gly-tRNA-synth_heterodimer"/>
</dbReference>
<comment type="similarity">
    <text evidence="2 11">Belongs to the class-II aminoacyl-tRNA synthetase family.</text>
</comment>
<dbReference type="PROSITE" id="PS50861">
    <property type="entry name" value="AA_TRNA_LIGASE_II_GLYAB"/>
    <property type="match status" value="2"/>
</dbReference>
<dbReference type="InterPro" id="IPR008909">
    <property type="entry name" value="DALR_anticod-bd"/>
</dbReference>
<evidence type="ECO:0000313" key="15">
    <source>
        <dbReference type="Proteomes" id="UP001589906"/>
    </source>
</evidence>
<evidence type="ECO:0000256" key="4">
    <source>
        <dbReference type="ARBA" id="ARBA00022490"/>
    </source>
</evidence>
<dbReference type="InterPro" id="IPR015944">
    <property type="entry name" value="Gly-tRNA-synth_bsu"/>
</dbReference>
<dbReference type="Pfam" id="PF05746">
    <property type="entry name" value="DALR_1"/>
    <property type="match status" value="1"/>
</dbReference>
<dbReference type="GO" id="GO:0004820">
    <property type="term" value="F:glycine-tRNA ligase activity"/>
    <property type="evidence" value="ECO:0007669"/>
    <property type="project" value="UniProtKB-EC"/>
</dbReference>
<comment type="subcellular location">
    <subcellularLocation>
        <location evidence="1 11">Cytoplasm</location>
    </subcellularLocation>
</comment>
<keyword evidence="7 11" id="KW-0067">ATP-binding</keyword>
<sequence>MPQLLLELFSEEIPARMQAGAARDLERMAGERLKAAGLAYEALTTFAGPRRLTLVVEGLLSRTPDRSEELKGPKVSAPEQALEGFLRKTGLTRDQLTERDGVLYAVIEQRGRATADLIPEMVEGIIRGFPWPKSMRWGTRGLTWVRPLKRILCLFDGAVVPFAVEGIPSGDVTEGHRFMGAGRPLKVRSFEDYRRQLEADFVLLDQAERKLRILDGARAVCRARGLELIDDDGLLEEVSGLAEWPTPILGEMDPSFLDLPPEVIRLSMKTHQKYFAVRDPATGGLAPNFVVVANVEASDGGRALAAGNSRVLSARLNDARFFWDEDRKVGFEPWLKKLEGVTFHARLGTMAERVERIAALAREIAPLVGADPEMAATAARYAKADLASGMVGEFPELQGIMGGYYARALPSPLGGEGGPQRGSDEGAVSVRSPSGDEFGASSPLIRHAPHATFSPEGRRDQIADAIRDHYKPQGPNDTVPTTPLTVAVALADKLDTLVGFFAIDEKPTGSKDPFALRRAALGVIRLVLENGARIELERLMNVAGTILITSRRMSSDTRYSTDLLAFFADRLKVLLRDQGKRHDLVDAVFALGDDDLVRIVRRVEALDAFLTTDDGANLLAGYKRASNILKAEAKKGDLPSGPATDLPGAPAEETALVAAIRAAEPKVEATLAAEDFTAAMAALASLRAPVDAFFEAVLVNADVPAERENRLRLLGQVRDLTGRVADFGQISG</sequence>
<keyword evidence="9 11" id="KW-0030">Aminoacyl-tRNA synthetase</keyword>
<keyword evidence="5 11" id="KW-0436">Ligase</keyword>
<dbReference type="Pfam" id="PF02092">
    <property type="entry name" value="tRNA_synt_2f"/>
    <property type="match status" value="2"/>
</dbReference>
<reference evidence="14 15" key="1">
    <citation type="submission" date="2024-09" db="EMBL/GenBank/DDBJ databases">
        <authorList>
            <person name="Sun Q."/>
            <person name="Mori K."/>
        </authorList>
    </citation>
    <scope>NUCLEOTIDE SEQUENCE [LARGE SCALE GENOMIC DNA]</scope>
    <source>
        <strain evidence="14 15">NCAIM B.02621</strain>
    </source>
</reference>
<evidence type="ECO:0000256" key="2">
    <source>
        <dbReference type="ARBA" id="ARBA00008226"/>
    </source>
</evidence>
<dbReference type="EC" id="6.1.1.14" evidence="11"/>
<evidence type="ECO:0000256" key="11">
    <source>
        <dbReference type="HAMAP-Rule" id="MF_00255"/>
    </source>
</evidence>
<evidence type="ECO:0000256" key="10">
    <source>
        <dbReference type="ARBA" id="ARBA00047937"/>
    </source>
</evidence>